<dbReference type="PRINTS" id="PR00154">
    <property type="entry name" value="AMPBINDING"/>
</dbReference>
<sequence>MKLFQSLWEEQVQQSPNAIALECNDVQLTYEQLNYQVNQLAHYLQSLGVKPEVRVGICAERSLELIIGILGIWKAGGAYIPLDPKYPKERSEFILQETEISWLLTQEHLREGFPSYLGKIINLDTDRSLLRSYPQDNPLRTVQPDNLAYIIYTSGSTGKPKGVQITQENVSYYLKGLTDVFPITEQDYYLHTASFSFSSSLRQLLFPLCKGAKVIVATDEYIKNPLQLFQFIIDKKVTVFDTVASVWRYGIQSLDTLPLEKQNLLHSSQLRFLVFSGGLLPCPLLKKVRRQFPINKQPQVFNLYGQTETLGVCANCVPEDFERDSGYVPVVGKLYDHNCIHVVDENLNLLPMGEIGELAISGKNLARGYLNRPQDNEAKFISNPFSEDPFNRLFRSGDVARILESGGLEILGRVDFQVKIRGMRVETGEIEAVLENHPQIKQSVVSAHETLQGETQLVAYLIPKSGLTMAVHSSLKEELRHEIQGKLPDYMIPAHFMFLDALPLTPNGKLDRRALPEPSRDNLELTQQFIPPSNEIEGQLVEIWEKWLEQKPIGICDHFFEIGGHSLLAAQIFSEIEQTLGVKLPLALLMKAPTIKEIAEILQSDRFTDAWSSLVPIQPNGDNPPFFVSHGIGGNVLNYSNLAIELGLHQPLYGLQAQGLDGKTQPLTTIEAIAARNIQTMQALQAQGPYLIGGYSFGGLVAFEMAQQLRQQGQEIALLVILDSHSPYALERIHTTPLSPYERLARHWRRFSQQGFEYLVERWQDRMKGMASSSKAFDQLPSEDWLPKDDGTNIVIQTSHFIRKVNRAAKSRYTPTIYDGKITLFRSRLGRPIPEGWKLDPLLGWRKMTSVGVEVYDVPGNHGSFMDYPNVLELAQKLNQCLQNARSDLN</sequence>
<dbReference type="CDD" id="cd05930">
    <property type="entry name" value="A_NRPS"/>
    <property type="match status" value="1"/>
</dbReference>
<evidence type="ECO:0000313" key="3">
    <source>
        <dbReference type="Proteomes" id="UP001235303"/>
    </source>
</evidence>
<dbReference type="InterPro" id="IPR000873">
    <property type="entry name" value="AMP-dep_synth/lig_dom"/>
</dbReference>
<dbReference type="EMBL" id="JAQOSP010000059">
    <property type="protein sequence ID" value="MDJ1169424.1"/>
    <property type="molecule type" value="Genomic_DNA"/>
</dbReference>
<dbReference type="InterPro" id="IPR045851">
    <property type="entry name" value="AMP-bd_C_sf"/>
</dbReference>
<gene>
    <name evidence="2" type="ORF">PMG71_08300</name>
</gene>
<dbReference type="InterPro" id="IPR036736">
    <property type="entry name" value="ACP-like_sf"/>
</dbReference>
<dbReference type="InterPro" id="IPR009081">
    <property type="entry name" value="PP-bd_ACP"/>
</dbReference>
<dbReference type="Gene3D" id="3.40.50.1820">
    <property type="entry name" value="alpha/beta hydrolase"/>
    <property type="match status" value="1"/>
</dbReference>
<dbReference type="Pfam" id="PF00501">
    <property type="entry name" value="AMP-binding"/>
    <property type="match status" value="1"/>
</dbReference>
<proteinExistence type="predicted"/>
<dbReference type="PANTHER" id="PTHR45527:SF1">
    <property type="entry name" value="FATTY ACID SYNTHASE"/>
    <property type="match status" value="1"/>
</dbReference>
<dbReference type="Proteomes" id="UP001235303">
    <property type="component" value="Unassembled WGS sequence"/>
</dbReference>
<reference evidence="2 3" key="1">
    <citation type="submission" date="2023-01" db="EMBL/GenBank/DDBJ databases">
        <title>Novel diversity within Roseofilum (Cyanobacteria; Desertifilaceae) from marine benthic mats with descriptions of four novel species.</title>
        <authorList>
            <person name="Wang Y."/>
            <person name="Berthold D.E."/>
            <person name="Hu J."/>
            <person name="Lefler F.W."/>
            <person name="Laughinghouse H.D. IV."/>
        </authorList>
    </citation>
    <scope>NUCLEOTIDE SEQUENCE [LARGE SCALE GENOMIC DNA]</scope>
    <source>
        <strain evidence="2 3">BLCC-M154</strain>
    </source>
</reference>
<dbReference type="InterPro" id="IPR020845">
    <property type="entry name" value="AMP-binding_CS"/>
</dbReference>
<evidence type="ECO:0000313" key="2">
    <source>
        <dbReference type="EMBL" id="MDJ1169424.1"/>
    </source>
</evidence>
<dbReference type="PANTHER" id="PTHR45527">
    <property type="entry name" value="NONRIBOSOMAL PEPTIDE SYNTHETASE"/>
    <property type="match status" value="1"/>
</dbReference>
<dbReference type="SUPFAM" id="SSF56801">
    <property type="entry name" value="Acetyl-CoA synthetase-like"/>
    <property type="match status" value="1"/>
</dbReference>
<dbReference type="InterPro" id="IPR025110">
    <property type="entry name" value="AMP-bd_C"/>
</dbReference>
<dbReference type="NCBIfam" id="TIGR01733">
    <property type="entry name" value="AA-adenyl-dom"/>
    <property type="match status" value="1"/>
</dbReference>
<dbReference type="SUPFAM" id="SSF53474">
    <property type="entry name" value="alpha/beta-Hydrolases"/>
    <property type="match status" value="1"/>
</dbReference>
<name>A0ABT7AR88_9CYAN</name>
<feature type="domain" description="Carrier" evidence="1">
    <location>
        <begin position="531"/>
        <end position="606"/>
    </location>
</feature>
<protein>
    <submittedName>
        <fullName evidence="2">Amino acid adenylation domain-containing protein</fullName>
    </submittedName>
</protein>
<dbReference type="Pfam" id="PF13193">
    <property type="entry name" value="AMP-binding_C"/>
    <property type="match status" value="1"/>
</dbReference>
<accession>A0ABT7AR88</accession>
<dbReference type="PROSITE" id="PS50075">
    <property type="entry name" value="CARRIER"/>
    <property type="match status" value="1"/>
</dbReference>
<dbReference type="Pfam" id="PF00975">
    <property type="entry name" value="Thioesterase"/>
    <property type="match status" value="1"/>
</dbReference>
<dbReference type="Gene3D" id="1.10.1200.10">
    <property type="entry name" value="ACP-like"/>
    <property type="match status" value="1"/>
</dbReference>
<dbReference type="PROSITE" id="PS00455">
    <property type="entry name" value="AMP_BINDING"/>
    <property type="match status" value="1"/>
</dbReference>
<dbReference type="SUPFAM" id="SSF47336">
    <property type="entry name" value="ACP-like"/>
    <property type="match status" value="1"/>
</dbReference>
<comment type="caution">
    <text evidence="2">The sequence shown here is derived from an EMBL/GenBank/DDBJ whole genome shotgun (WGS) entry which is preliminary data.</text>
</comment>
<dbReference type="InterPro" id="IPR020459">
    <property type="entry name" value="AMP-binding"/>
</dbReference>
<dbReference type="RefSeq" id="WP_283753182.1">
    <property type="nucleotide sequence ID" value="NZ_JAQOSP010000059.1"/>
</dbReference>
<dbReference type="Gene3D" id="3.40.50.12780">
    <property type="entry name" value="N-terminal domain of ligase-like"/>
    <property type="match status" value="1"/>
</dbReference>
<evidence type="ECO:0000259" key="1">
    <source>
        <dbReference type="PROSITE" id="PS50075"/>
    </source>
</evidence>
<organism evidence="2 3">
    <name type="scientific">Roseofilum acuticapitatum BLCC-M154</name>
    <dbReference type="NCBI Taxonomy" id="3022444"/>
    <lineage>
        <taxon>Bacteria</taxon>
        <taxon>Bacillati</taxon>
        <taxon>Cyanobacteriota</taxon>
        <taxon>Cyanophyceae</taxon>
        <taxon>Desertifilales</taxon>
        <taxon>Desertifilaceae</taxon>
        <taxon>Roseofilum</taxon>
        <taxon>Roseofilum acuticapitatum</taxon>
    </lineage>
</organism>
<dbReference type="InterPro" id="IPR010071">
    <property type="entry name" value="AA_adenyl_dom"/>
</dbReference>
<keyword evidence="3" id="KW-1185">Reference proteome</keyword>
<dbReference type="InterPro" id="IPR042099">
    <property type="entry name" value="ANL_N_sf"/>
</dbReference>
<dbReference type="Gene3D" id="3.30.300.30">
    <property type="match status" value="1"/>
</dbReference>
<dbReference type="InterPro" id="IPR029058">
    <property type="entry name" value="AB_hydrolase_fold"/>
</dbReference>
<dbReference type="Pfam" id="PF00550">
    <property type="entry name" value="PP-binding"/>
    <property type="match status" value="1"/>
</dbReference>
<dbReference type="InterPro" id="IPR001031">
    <property type="entry name" value="Thioesterase"/>
</dbReference>